<keyword evidence="2" id="KW-0378">Hydrolase</keyword>
<keyword evidence="9" id="KW-1185">Reference proteome</keyword>
<dbReference type="PROSITE" id="PS51195">
    <property type="entry name" value="Q_MOTIF"/>
    <property type="match status" value="1"/>
</dbReference>
<dbReference type="Gene3D" id="3.40.50.300">
    <property type="entry name" value="P-loop containing nucleotide triphosphate hydrolases"/>
    <property type="match status" value="1"/>
</dbReference>
<evidence type="ECO:0000259" key="6">
    <source>
        <dbReference type="PROSITE" id="PS51192"/>
    </source>
</evidence>
<evidence type="ECO:0000256" key="2">
    <source>
        <dbReference type="ARBA" id="ARBA00022801"/>
    </source>
</evidence>
<evidence type="ECO:0000256" key="4">
    <source>
        <dbReference type="ARBA" id="ARBA00022840"/>
    </source>
</evidence>
<dbReference type="InterPro" id="IPR014014">
    <property type="entry name" value="RNA_helicase_DEAD_Q_motif"/>
</dbReference>
<dbReference type="AlphaFoldDB" id="A0A1Y1CK48"/>
<dbReference type="GO" id="GO:0016787">
    <property type="term" value="F:hydrolase activity"/>
    <property type="evidence" value="ECO:0007669"/>
    <property type="project" value="UniProtKB-KW"/>
</dbReference>
<keyword evidence="3 8" id="KW-0347">Helicase</keyword>
<organism evidence="8 9">
    <name type="scientific">Labilibaculum antarcticum</name>
    <dbReference type="NCBI Taxonomy" id="1717717"/>
    <lineage>
        <taxon>Bacteria</taxon>
        <taxon>Pseudomonadati</taxon>
        <taxon>Bacteroidota</taxon>
        <taxon>Bacteroidia</taxon>
        <taxon>Marinilabiliales</taxon>
        <taxon>Marinifilaceae</taxon>
        <taxon>Labilibaculum</taxon>
    </lineage>
</organism>
<name>A0A1Y1CK48_9BACT</name>
<dbReference type="InterPro" id="IPR011545">
    <property type="entry name" value="DEAD/DEAH_box_helicase_dom"/>
</dbReference>
<evidence type="ECO:0000313" key="9">
    <source>
        <dbReference type="Proteomes" id="UP000218267"/>
    </source>
</evidence>
<keyword evidence="4" id="KW-0067">ATP-binding</keyword>
<dbReference type="KEGG" id="mbas:ALGA_2398"/>
<reference evidence="9" key="2">
    <citation type="journal article" date="2020" name="Antonie Van Leeuwenhoek">
        <title>Labilibaculum antarcticum sp. nov., a novel facultative anaerobic, psychrotorelant bacterium isolated from marine sediment of Antarctica.</title>
        <authorList>
            <person name="Watanabe M."/>
            <person name="Kojima H."/>
            <person name="Fukui M."/>
        </authorList>
    </citation>
    <scope>NUCLEOTIDE SEQUENCE [LARGE SCALE GENOMIC DNA]</scope>
    <source>
        <strain evidence="9">SPP2</strain>
    </source>
</reference>
<evidence type="ECO:0000256" key="5">
    <source>
        <dbReference type="PROSITE-ProRule" id="PRU00552"/>
    </source>
</evidence>
<dbReference type="SMART" id="SM00487">
    <property type="entry name" value="DEXDc"/>
    <property type="match status" value="1"/>
</dbReference>
<keyword evidence="1" id="KW-0547">Nucleotide-binding</keyword>
<dbReference type="EMBL" id="AP018042">
    <property type="protein sequence ID" value="BAX80725.1"/>
    <property type="molecule type" value="Genomic_DNA"/>
</dbReference>
<dbReference type="SUPFAM" id="SSF52540">
    <property type="entry name" value="P-loop containing nucleoside triphosphate hydrolases"/>
    <property type="match status" value="1"/>
</dbReference>
<evidence type="ECO:0000256" key="3">
    <source>
        <dbReference type="ARBA" id="ARBA00022806"/>
    </source>
</evidence>
<evidence type="ECO:0000313" key="8">
    <source>
        <dbReference type="EMBL" id="BAX80725.1"/>
    </source>
</evidence>
<evidence type="ECO:0000256" key="1">
    <source>
        <dbReference type="ARBA" id="ARBA00022741"/>
    </source>
</evidence>
<feature type="short sequence motif" description="Q motif" evidence="5">
    <location>
        <begin position="1"/>
        <end position="27"/>
    </location>
</feature>
<accession>A0A1Y1CK48</accession>
<dbReference type="Proteomes" id="UP000218267">
    <property type="component" value="Chromosome"/>
</dbReference>
<dbReference type="PANTHER" id="PTHR47960">
    <property type="entry name" value="DEAD-BOX ATP-DEPENDENT RNA HELICASE 50"/>
    <property type="match status" value="1"/>
</dbReference>
<dbReference type="Pfam" id="PF00270">
    <property type="entry name" value="DEAD"/>
    <property type="match status" value="1"/>
</dbReference>
<dbReference type="InterPro" id="IPR027417">
    <property type="entry name" value="P-loop_NTPase"/>
</dbReference>
<reference evidence="8 9" key="1">
    <citation type="journal article" date="2018" name="Mar. Genomics">
        <title>Complete genome sequence of Marinifilaceae bacterium strain SPP2, isolated from the Antarctic marine sediment.</title>
        <authorList>
            <person name="Watanabe M."/>
            <person name="Kojima H."/>
            <person name="Fukui M."/>
        </authorList>
    </citation>
    <scope>NUCLEOTIDE SEQUENCE [LARGE SCALE GENOMIC DNA]</scope>
    <source>
        <strain evidence="8 9">SPP2</strain>
    </source>
</reference>
<dbReference type="GO" id="GO:0003676">
    <property type="term" value="F:nucleic acid binding"/>
    <property type="evidence" value="ECO:0007669"/>
    <property type="project" value="InterPro"/>
</dbReference>
<protein>
    <submittedName>
        <fullName evidence="8">DEAD/DEAH box helicase</fullName>
    </submittedName>
</protein>
<dbReference type="GO" id="GO:0005524">
    <property type="term" value="F:ATP binding"/>
    <property type="evidence" value="ECO:0007669"/>
    <property type="project" value="UniProtKB-KW"/>
</dbReference>
<dbReference type="GO" id="GO:0003724">
    <property type="term" value="F:RNA helicase activity"/>
    <property type="evidence" value="ECO:0007669"/>
    <property type="project" value="InterPro"/>
</dbReference>
<dbReference type="PROSITE" id="PS51192">
    <property type="entry name" value="HELICASE_ATP_BIND_1"/>
    <property type="match status" value="1"/>
</dbReference>
<proteinExistence type="predicted"/>
<feature type="domain" description="DEAD-box RNA helicase Q" evidence="7">
    <location>
        <begin position="1"/>
        <end position="27"/>
    </location>
</feature>
<feature type="domain" description="Helicase ATP-binding" evidence="6">
    <location>
        <begin position="30"/>
        <end position="200"/>
    </location>
</feature>
<gene>
    <name evidence="8" type="ORF">ALGA_2398</name>
</gene>
<sequence length="203" mass="23144">MFLKKLDPKLLEAIEEHGFETPTEVQKSCISKIKSGVDLFVKAPAESGKTYTIIIGLIQQLKEEFEDVPRAIVVVSTREKAIQLKEQFLELSEDTSLRIFSEGDAGNLHNLRDKVYAGSDIVIATARKFNELYSFSGINLRNLKIVAIDDAEMIIKEQIVSDINRLSDNLPRCQRIVFTTKITNKMDDYMDNYMYSPIVLDFE</sequence>
<evidence type="ECO:0000259" key="7">
    <source>
        <dbReference type="PROSITE" id="PS51195"/>
    </source>
</evidence>
<dbReference type="InterPro" id="IPR014001">
    <property type="entry name" value="Helicase_ATP-bd"/>
</dbReference>